<dbReference type="Proteomes" id="UP000515908">
    <property type="component" value="Chromosome 03"/>
</dbReference>
<evidence type="ECO:0000313" key="2">
    <source>
        <dbReference type="Proteomes" id="UP000515908"/>
    </source>
</evidence>
<evidence type="ECO:0000313" key="1">
    <source>
        <dbReference type="EMBL" id="CAD2214369.1"/>
    </source>
</evidence>
<organism evidence="1 2">
    <name type="scientific">Angomonas deanei</name>
    <dbReference type="NCBI Taxonomy" id="59799"/>
    <lineage>
        <taxon>Eukaryota</taxon>
        <taxon>Discoba</taxon>
        <taxon>Euglenozoa</taxon>
        <taxon>Kinetoplastea</taxon>
        <taxon>Metakinetoplastina</taxon>
        <taxon>Trypanosomatida</taxon>
        <taxon>Trypanosomatidae</taxon>
        <taxon>Strigomonadinae</taxon>
        <taxon>Angomonas</taxon>
    </lineage>
</organism>
<name>A0A7G2C443_9TRYP</name>
<dbReference type="EMBL" id="LR877147">
    <property type="protein sequence ID" value="CAD2214369.1"/>
    <property type="molecule type" value="Genomic_DNA"/>
</dbReference>
<reference evidence="1 2" key="1">
    <citation type="submission" date="2020-08" db="EMBL/GenBank/DDBJ databases">
        <authorList>
            <person name="Newling K."/>
            <person name="Davey J."/>
            <person name="Forrester S."/>
        </authorList>
    </citation>
    <scope>NUCLEOTIDE SEQUENCE [LARGE SCALE GENOMIC DNA]</scope>
    <source>
        <strain evidence="2">Crithidia deanei Carvalho (ATCC PRA-265)</strain>
    </source>
</reference>
<sequence length="207" mass="22578">MEALTNTVQQSKARNKTALLCLDHLSTLLATVCTDPPSDHNDHHQTDWRFESDHVRRETLYLGILTKVVIALAGVGNIPPSAPVSGGGSDTGGAALLISIGNAALTASSILTRYTAPDCPPNSLKHSLKEEMITNDHFKIVKQLLEALRQIHNESGYPRQAKSHWSSCLKNVSILLSKVIALDTEALNYFRELNGFETLLACHKQTA</sequence>
<dbReference type="VEuPathDB" id="TriTrypDB:ADEAN_000181400"/>
<gene>
    <name evidence="1" type="ORF">ADEAN_000181400</name>
</gene>
<proteinExistence type="predicted"/>
<accession>A0A7G2C443</accession>
<dbReference type="AlphaFoldDB" id="A0A7G2C443"/>
<keyword evidence="2" id="KW-1185">Reference proteome</keyword>
<protein>
    <submittedName>
        <fullName evidence="1">Uncharacterized protein</fullName>
    </submittedName>
</protein>